<gene>
    <name evidence="1" type="ORF">L6164_019632</name>
</gene>
<name>A0ACB9MSC6_BAUVA</name>
<proteinExistence type="predicted"/>
<evidence type="ECO:0000313" key="2">
    <source>
        <dbReference type="Proteomes" id="UP000828941"/>
    </source>
</evidence>
<reference evidence="1 2" key="1">
    <citation type="journal article" date="2022" name="DNA Res.">
        <title>Chromosomal-level genome assembly of the orchid tree Bauhinia variegata (Leguminosae; Cercidoideae) supports the allotetraploid origin hypothesis of Bauhinia.</title>
        <authorList>
            <person name="Zhong Y."/>
            <person name="Chen Y."/>
            <person name="Zheng D."/>
            <person name="Pang J."/>
            <person name="Liu Y."/>
            <person name="Luo S."/>
            <person name="Meng S."/>
            <person name="Qian L."/>
            <person name="Wei D."/>
            <person name="Dai S."/>
            <person name="Zhou R."/>
        </authorList>
    </citation>
    <scope>NUCLEOTIDE SEQUENCE [LARGE SCALE GENOMIC DNA]</scope>
    <source>
        <strain evidence="1">BV-YZ2020</strain>
    </source>
</reference>
<accession>A0ACB9MSC6</accession>
<dbReference type="Proteomes" id="UP000828941">
    <property type="component" value="Chromosome 8"/>
</dbReference>
<organism evidence="1 2">
    <name type="scientific">Bauhinia variegata</name>
    <name type="common">Purple orchid tree</name>
    <name type="synonym">Phanera variegata</name>
    <dbReference type="NCBI Taxonomy" id="167791"/>
    <lineage>
        <taxon>Eukaryota</taxon>
        <taxon>Viridiplantae</taxon>
        <taxon>Streptophyta</taxon>
        <taxon>Embryophyta</taxon>
        <taxon>Tracheophyta</taxon>
        <taxon>Spermatophyta</taxon>
        <taxon>Magnoliopsida</taxon>
        <taxon>eudicotyledons</taxon>
        <taxon>Gunneridae</taxon>
        <taxon>Pentapetalae</taxon>
        <taxon>rosids</taxon>
        <taxon>fabids</taxon>
        <taxon>Fabales</taxon>
        <taxon>Fabaceae</taxon>
        <taxon>Cercidoideae</taxon>
        <taxon>Cercideae</taxon>
        <taxon>Bauhiniinae</taxon>
        <taxon>Bauhinia</taxon>
    </lineage>
</organism>
<dbReference type="EMBL" id="CM039433">
    <property type="protein sequence ID" value="KAI4327133.1"/>
    <property type="molecule type" value="Genomic_DNA"/>
</dbReference>
<keyword evidence="2" id="KW-1185">Reference proteome</keyword>
<sequence>MDYDDNDYQGQNLHLAGEGNTKFPPVLRPYALPKFDFDESLQGHLRFDSLVETEVFLGIESNEDNQWIEAYSRGNSGIEFSSSAAESCSISRHNNVWSEATSSESVEMLLKSVGQEELIPRQTVIEESSCDELACLAKQMEPNSKPVDKNIFKGDVTNLQPPDSVHESVSDLKEDVERDQSHLGVSQVHEGESLDGNSSNQELNDICRNIDLPMSGGSLFTDGRSNNANQREVQTVADESLDGKTLDGSSASVVHMVGSMQNISSICDAIHIQNDRNQVIGIGDEQKGCLPTKNDKQDLESSIMNEDAHVDNQNLDSNAAGSDANCLNKPLCSVSNKEALEGGSVVEKLEAGVSNVEESFGLVLDSVCDLQKEERCNVDVCSVNPSGDRTSEDAILLKDTITNDHSALNTCDLPISGDTGSDGQVVEINNSSCSIGPNTQQNVDAVKNRTYTESSDDKEKQLLSSRDNMDMETLVSQSEAQTDIVDNISKIGEGNCDNKVEDSTSFSVAASSVTSYILGESTHTCVNNEVEGRADPEKFHQDVSINDKESTKASPDSSQMHSDVYQSHLVDNEMGSSSNSGCKLEADLKNSAVSDVMAVNDSASQVVLENTSLTSSEMKDVPSPSRNETTPVGSSHVNEKEHSVAKIAEKADISTTVGSSEKETAPFPVSETDKHQSCDNSGQLLCETVNVCPQNMGNDITEKISETQGPHSDKVIQECTKESGASPQLRESISEQGDEVTVSFDKLGKENVQENYDKLPSKISGDILFANKGSLSSSPLPGSHAELPESGGCPANPANIIGDPSVTIEASQTQKEGNELKGSSDQNAPISEFINSDRTNVSSIVQDAKGNIESKDEKSSTSEVTPVVKVPKKASAESASKVVRKRQSLPATTASKVSIVVEASPSTSEFGPTKTKISGDVSHGIPQVSDGEIAHSASKGKSERKIRRASLKTARKESSRKGSQAKETTPARQPVSLSPSPGFQLMQSNEMQQYEHIDCSTRPFALLNASTSSLPDLNTSASPPVLFQQPFTNLQQVQLRAQIFVYGALIQGTAPDEAYMISAFGGPDGGKSIWENAWRACMERQHGHKSHPINEETPLQSQSVKQSAFQGKSSTSPLGRTSSKATPSVVNTLMPLSSPLWSVPTPSGDSLQSSSLARGSVVDYPQALTSLHPYQTPPLRNFIGHNVSWISQAPIRGPWIASPTPAPDNSSLLSASPVSDTIKLNAVKGSSLPPSSLKNVNPGLPAPSGGSASTFIGTSPLLDTSNATVSAAQYSSDPKPKKRKKVIVSQDLGQKALQLQSHLETIPAVSSHTSTSVAITTPVGNVPKTTIEKSIVPLSLLSPADHLKNDRSIEKILSEETLAKVKEARIHAEKAAADSAAAVSHSLEIWKQLNKQKNSGLVPDIEAKLASVAVSVAAAAAVAKAAAAAANVASNAALQAKLMADEALLSSDYENAFQNSRISLSEGMNNLGKATPASILKVTNGTDGSSSIIVAAKEASRRRVEAASAATKRAENMDAIVKAAELAAEAVSQAGKIVTMGDPLPLSDLVEAGPEGCWRTAQESPQQVGLSKDMATGLVNVGNGGDSAEVTLRVDILSGEMGKQPTASEKSPFHNMYSERSDDHRRSMDGITNTINMNERNLRGPKGQKVSDLRSPINMVPESETELRSSSLIIGNGSEKQAEVGIKEDSLVEVFKDGEGFKAAWFTANVLSVKDGKAYVCYTMLLADGGPLKEWITLEGEGNKPPRIRIARPLTGLRYEGTRKRRRAAMGDYAWSVGDRVDAWIQESWWEGVVREKNKKDETTLTVYFPASAETSVVRAWHLRPSLIWMDGKWTEYSRVGGNEISTHEGDTPHEKRPKLASNAVETKGKDKLSKGTDALESVNSDELTLLDLADKEKVFNIGKSIKNENKPDTQRMARTGLQKEGSRVIFGVPKPGKKRKFMEVSKHYVADRSNKINDGNDSVKLANFLMPQGSGSRGWKNNSKTEAKEKRGADSKPKTYKSDKPQNALSRTIPPRSNPLANTFSHPSDLTDRTEKIPDPASHSSESEKQMDSVSDGGGGPILYSSQATSSDAPSSKKTSTSRASKGKLAPAGGKLGKIEEEKALNGNPAKATSEVIEPRRSNRRIQPTSRLLEGLQSSLIISKIPSMSHDKSHKNQNRNTPRGHNQG</sequence>
<comment type="caution">
    <text evidence="1">The sequence shown here is derived from an EMBL/GenBank/DDBJ whole genome shotgun (WGS) entry which is preliminary data.</text>
</comment>
<protein>
    <submittedName>
        <fullName evidence="1">Uncharacterized protein</fullName>
    </submittedName>
</protein>
<evidence type="ECO:0000313" key="1">
    <source>
        <dbReference type="EMBL" id="KAI4327133.1"/>
    </source>
</evidence>